<dbReference type="AlphaFoldDB" id="A0A0F9A6X9"/>
<reference evidence="1" key="1">
    <citation type="journal article" date="2015" name="Nature">
        <title>Complex archaea that bridge the gap between prokaryotes and eukaryotes.</title>
        <authorList>
            <person name="Spang A."/>
            <person name="Saw J.H."/>
            <person name="Jorgensen S.L."/>
            <person name="Zaremba-Niedzwiedzka K."/>
            <person name="Martijn J."/>
            <person name="Lind A.E."/>
            <person name="van Eijk R."/>
            <person name="Schleper C."/>
            <person name="Guy L."/>
            <person name="Ettema T.J."/>
        </authorList>
    </citation>
    <scope>NUCLEOTIDE SEQUENCE</scope>
</reference>
<feature type="non-terminal residue" evidence="1">
    <location>
        <position position="1"/>
    </location>
</feature>
<organism evidence="1">
    <name type="scientific">marine sediment metagenome</name>
    <dbReference type="NCBI Taxonomy" id="412755"/>
    <lineage>
        <taxon>unclassified sequences</taxon>
        <taxon>metagenomes</taxon>
        <taxon>ecological metagenomes</taxon>
    </lineage>
</organism>
<gene>
    <name evidence="1" type="ORF">LCGC14_2608400</name>
</gene>
<dbReference type="EMBL" id="LAZR01044215">
    <property type="protein sequence ID" value="KKL05205.1"/>
    <property type="molecule type" value="Genomic_DNA"/>
</dbReference>
<comment type="caution">
    <text evidence="1">The sequence shown here is derived from an EMBL/GenBank/DDBJ whole genome shotgun (WGS) entry which is preliminary data.</text>
</comment>
<accession>A0A0F9A6X9</accession>
<name>A0A0F9A6X9_9ZZZZ</name>
<protein>
    <submittedName>
        <fullName evidence="1">Uncharacterized protein</fullName>
    </submittedName>
</protein>
<evidence type="ECO:0000313" key="1">
    <source>
        <dbReference type="EMBL" id="KKL05205.1"/>
    </source>
</evidence>
<sequence>VDALPAIVESLAWAARHNTITLRRTVSQGVVWLNDRLIARTELAPGKEETPIRKAEAVVRQSEEMALSALPEELRAAFKDAVEELKRSLRNCVWGQA</sequence>
<proteinExistence type="predicted"/>